<evidence type="ECO:0000313" key="4">
    <source>
        <dbReference type="Proteomes" id="UP001596391"/>
    </source>
</evidence>
<name>A0ABW1Z970_9BACT</name>
<comment type="caution">
    <text evidence="3">The sequence shown here is derived from an EMBL/GenBank/DDBJ whole genome shotgun (WGS) entry which is preliminary data.</text>
</comment>
<dbReference type="NCBIfam" id="TIGR04200">
    <property type="entry name" value="targ_of_XrtJ"/>
    <property type="match status" value="1"/>
</dbReference>
<keyword evidence="4" id="KW-1185">Reference proteome</keyword>
<evidence type="ECO:0000313" key="3">
    <source>
        <dbReference type="EMBL" id="MFC6645739.1"/>
    </source>
</evidence>
<keyword evidence="1" id="KW-1133">Transmembrane helix</keyword>
<sequence length="57" mass="5805">MKKSLFFTLSAAFLLTAAAPAFAQTGCVNSPENPTAILALVGSAGAVVAGLRGRLRR</sequence>
<dbReference type="Proteomes" id="UP001596391">
    <property type="component" value="Unassembled WGS sequence"/>
</dbReference>
<reference evidence="4" key="1">
    <citation type="journal article" date="2019" name="Int. J. Syst. Evol. Microbiol.">
        <title>The Global Catalogue of Microorganisms (GCM) 10K type strain sequencing project: providing services to taxonomists for standard genome sequencing and annotation.</title>
        <authorList>
            <consortium name="The Broad Institute Genomics Platform"/>
            <consortium name="The Broad Institute Genome Sequencing Center for Infectious Disease"/>
            <person name="Wu L."/>
            <person name="Ma J."/>
        </authorList>
    </citation>
    <scope>NUCLEOTIDE SEQUENCE [LARGE SCALE GENOMIC DNA]</scope>
    <source>
        <strain evidence="4">CGMCC 1.16026</strain>
    </source>
</reference>
<keyword evidence="1" id="KW-0812">Transmembrane</keyword>
<proteinExistence type="predicted"/>
<keyword evidence="2" id="KW-0732">Signal</keyword>
<dbReference type="EMBL" id="JBHSWI010000001">
    <property type="protein sequence ID" value="MFC6645739.1"/>
    <property type="molecule type" value="Genomic_DNA"/>
</dbReference>
<dbReference type="InterPro" id="IPR026477">
    <property type="entry name" value="Targ_of_XrtJ"/>
</dbReference>
<gene>
    <name evidence="3" type="ORF">ACFQBQ_09135</name>
</gene>
<feature type="chain" id="PRO_5046872195" evidence="2">
    <location>
        <begin position="24"/>
        <end position="57"/>
    </location>
</feature>
<dbReference type="RefSeq" id="WP_263369458.1">
    <property type="nucleotide sequence ID" value="NZ_JAGSYD010000001.1"/>
</dbReference>
<accession>A0ABW1Z970</accession>
<feature type="transmembrane region" description="Helical" evidence="1">
    <location>
        <begin position="33"/>
        <end position="51"/>
    </location>
</feature>
<evidence type="ECO:0000256" key="1">
    <source>
        <dbReference type="SAM" id="Phobius"/>
    </source>
</evidence>
<evidence type="ECO:0000256" key="2">
    <source>
        <dbReference type="SAM" id="SignalP"/>
    </source>
</evidence>
<keyword evidence="1" id="KW-0472">Membrane</keyword>
<feature type="signal peptide" evidence="2">
    <location>
        <begin position="1"/>
        <end position="23"/>
    </location>
</feature>
<protein>
    <submittedName>
        <fullName evidence="3">PExPT-CTERM protein</fullName>
    </submittedName>
</protein>
<organism evidence="3 4">
    <name type="scientific">Granulicella cerasi</name>
    <dbReference type="NCBI Taxonomy" id="741063"/>
    <lineage>
        <taxon>Bacteria</taxon>
        <taxon>Pseudomonadati</taxon>
        <taxon>Acidobacteriota</taxon>
        <taxon>Terriglobia</taxon>
        <taxon>Terriglobales</taxon>
        <taxon>Acidobacteriaceae</taxon>
        <taxon>Granulicella</taxon>
    </lineage>
</organism>